<dbReference type="InterPro" id="IPR013783">
    <property type="entry name" value="Ig-like_fold"/>
</dbReference>
<sequence length="611" mass="66917">MKKTNTLSNQVSCMPAKLSVHLEIIFALFTYVYDILFKRRASNYAFLLLVILLQAACKKKETEVVPVVTISSLSKTVLNIGDTLSINGDNFNTTPEKNLVSVATISFKVISASSNKLSVVVPKGAQSGTLSVGFALGQATSFNQQITIVGGTQPSITSITPAGAYEGDTIIIKGKNFSIPYDLNSVTFNGTSSGKIINATANELKVVVPDLSDSGPIQVTSGGLNSLPIQYTVSKVDPFEDGHIYWMTPSYAFSDVTYQDEISAERFIKGLTNTGSSQTSLVYQMNSAPFPPNPQYYNSPPFYPELSRTNQQGIQAYSIYNYVVNDNQHNGYYLTSSAYPFPAEYKLMKFNYSSGSGTPAPVWSQTFSVPAYNNFYPDPTSQYSSASIHYTPGQQISIDGNTIYLKMGISDDYYTGDVSATSPVLTLQKGLLGDANGYDLKFGKDYIFYSVVGAPQYQVDPSSLKEVRYVKKGSKVSQLVPLGLIPYTDFVVSTMADASHGNNLLIVTRSNATNLNTIYNFNAETQKLTVLYNKANWADSPSGEQYIAPLNSGFLWAGKHIYYANHRNSPFYTALHRLNDDGSSAKVVTVYGRMEPLTDKLADYFSLFIGK</sequence>
<proteinExistence type="predicted"/>
<dbReference type="Proteomes" id="UP000002774">
    <property type="component" value="Chromosome"/>
</dbReference>
<reference evidence="3" key="1">
    <citation type="submission" date="2011-09" db="EMBL/GenBank/DDBJ databases">
        <title>The permanent draft genome of Mucilaginibacter paludis DSM 18603.</title>
        <authorList>
            <consortium name="US DOE Joint Genome Institute (JGI-PGF)"/>
            <person name="Lucas S."/>
            <person name="Han J."/>
            <person name="Lapidus A."/>
            <person name="Bruce D."/>
            <person name="Goodwin L."/>
            <person name="Pitluck S."/>
            <person name="Peters L."/>
            <person name="Kyrpides N."/>
            <person name="Mavromatis K."/>
            <person name="Ivanova N."/>
            <person name="Mikhailova N."/>
            <person name="Held B."/>
            <person name="Detter J.C."/>
            <person name="Tapia R."/>
            <person name="Han C."/>
            <person name="Land M."/>
            <person name="Hauser L."/>
            <person name="Markowitz V."/>
            <person name="Cheng J.-F."/>
            <person name="Hugenholtz P."/>
            <person name="Woyke T."/>
            <person name="Wu D."/>
            <person name="Tindall B."/>
            <person name="Brambilla E."/>
            <person name="Klenk H.-P."/>
            <person name="Eisen J.A."/>
        </authorList>
    </citation>
    <scope>NUCLEOTIDE SEQUENCE [LARGE SCALE GENOMIC DNA]</scope>
    <source>
        <strain evidence="3">DSM 18603</strain>
    </source>
</reference>
<evidence type="ECO:0000313" key="3">
    <source>
        <dbReference type="EMBL" id="EHQ26390.1"/>
    </source>
</evidence>
<gene>
    <name evidence="3" type="ORF">Mucpa_2257</name>
</gene>
<accession>H1YGW1</accession>
<name>H1YGW1_9SPHI</name>
<dbReference type="EMBL" id="CM001403">
    <property type="protein sequence ID" value="EHQ26390.1"/>
    <property type="molecule type" value="Genomic_DNA"/>
</dbReference>
<evidence type="ECO:0000256" key="1">
    <source>
        <dbReference type="SAM" id="Phobius"/>
    </source>
</evidence>
<dbReference type="STRING" id="714943.Mucpa_2257"/>
<organism evidence="3 4">
    <name type="scientific">Mucilaginibacter paludis DSM 18603</name>
    <dbReference type="NCBI Taxonomy" id="714943"/>
    <lineage>
        <taxon>Bacteria</taxon>
        <taxon>Pseudomonadati</taxon>
        <taxon>Bacteroidota</taxon>
        <taxon>Sphingobacteriia</taxon>
        <taxon>Sphingobacteriales</taxon>
        <taxon>Sphingobacteriaceae</taxon>
        <taxon>Mucilaginibacter</taxon>
    </lineage>
</organism>
<dbReference type="Gene3D" id="2.60.40.10">
    <property type="entry name" value="Immunoglobulins"/>
    <property type="match status" value="2"/>
</dbReference>
<dbReference type="AlphaFoldDB" id="H1YGW1"/>
<dbReference type="HOGENOM" id="CLU_446768_0_0_10"/>
<protein>
    <submittedName>
        <fullName evidence="3">Cell surface receptor IPT/TIG domain protein</fullName>
    </submittedName>
</protein>
<feature type="domain" description="IPT/TIG" evidence="2">
    <location>
        <begin position="69"/>
        <end position="143"/>
    </location>
</feature>
<dbReference type="Pfam" id="PF01833">
    <property type="entry name" value="TIG"/>
    <property type="match status" value="2"/>
</dbReference>
<keyword evidence="1" id="KW-0472">Membrane</keyword>
<dbReference type="RefSeq" id="WP_008506457.1">
    <property type="nucleotide sequence ID" value="NZ_CM001403.1"/>
</dbReference>
<keyword evidence="1" id="KW-0812">Transmembrane</keyword>
<evidence type="ECO:0000259" key="2">
    <source>
        <dbReference type="Pfam" id="PF01833"/>
    </source>
</evidence>
<dbReference type="OrthoDB" id="1524003at2"/>
<dbReference type="SUPFAM" id="SSF81296">
    <property type="entry name" value="E set domains"/>
    <property type="match status" value="2"/>
</dbReference>
<feature type="domain" description="IPT/TIG" evidence="2">
    <location>
        <begin position="154"/>
        <end position="232"/>
    </location>
</feature>
<keyword evidence="4" id="KW-1185">Reference proteome</keyword>
<evidence type="ECO:0000313" key="4">
    <source>
        <dbReference type="Proteomes" id="UP000002774"/>
    </source>
</evidence>
<keyword evidence="3" id="KW-0675">Receptor</keyword>
<dbReference type="eggNOG" id="COG5184">
    <property type="taxonomic scope" value="Bacteria"/>
</dbReference>
<dbReference type="CDD" id="cd00102">
    <property type="entry name" value="IPT"/>
    <property type="match status" value="1"/>
</dbReference>
<keyword evidence="1" id="KW-1133">Transmembrane helix</keyword>
<feature type="transmembrane region" description="Helical" evidence="1">
    <location>
        <begin position="20"/>
        <end position="37"/>
    </location>
</feature>
<dbReference type="InterPro" id="IPR014756">
    <property type="entry name" value="Ig_E-set"/>
</dbReference>
<dbReference type="InterPro" id="IPR002909">
    <property type="entry name" value="IPT_dom"/>
</dbReference>